<evidence type="ECO:0000313" key="1">
    <source>
        <dbReference type="EMBL" id="RLN66769.1"/>
    </source>
</evidence>
<protein>
    <submittedName>
        <fullName evidence="2">Uncharacterized protein</fullName>
    </submittedName>
</protein>
<dbReference type="OrthoDB" id="21204at2759"/>
<gene>
    <name evidence="1" type="ORF">BBJ29_000053</name>
    <name evidence="2" type="ORF">BBP00_00000672</name>
</gene>
<proteinExistence type="predicted"/>
<sequence length="86" mass="9858">MDLAIRVNVRYAAPANSQIKDVLQLFKSPRWVHSIIRYIIPQLNSVSPAAMDLMETLKAQPMDSQKKLRIDVDYRVDNDVARGSFK</sequence>
<dbReference type="EMBL" id="MBDO02000008">
    <property type="protein sequence ID" value="RLN69014.1"/>
    <property type="molecule type" value="Genomic_DNA"/>
</dbReference>
<dbReference type="EMBL" id="MBAD02000500">
    <property type="protein sequence ID" value="RLN66769.1"/>
    <property type="molecule type" value="Genomic_DNA"/>
</dbReference>
<dbReference type="Proteomes" id="UP000284657">
    <property type="component" value="Unassembled WGS sequence"/>
</dbReference>
<evidence type="ECO:0000313" key="2">
    <source>
        <dbReference type="EMBL" id="RLN69014.1"/>
    </source>
</evidence>
<dbReference type="Proteomes" id="UP000277300">
    <property type="component" value="Unassembled WGS sequence"/>
</dbReference>
<accession>A0A3F2S3Y5</accession>
<organism evidence="2 3">
    <name type="scientific">Phytophthora kernoviae</name>
    <dbReference type="NCBI Taxonomy" id="325452"/>
    <lineage>
        <taxon>Eukaryota</taxon>
        <taxon>Sar</taxon>
        <taxon>Stramenopiles</taxon>
        <taxon>Oomycota</taxon>
        <taxon>Peronosporomycetes</taxon>
        <taxon>Peronosporales</taxon>
        <taxon>Peronosporaceae</taxon>
        <taxon>Phytophthora</taxon>
    </lineage>
</organism>
<reference evidence="3 4" key="1">
    <citation type="submission" date="2018-07" db="EMBL/GenBank/DDBJ databases">
        <title>Genome sequencing of oomycete isolates from Chile give support for New Zealand origin for Phytophthora kernoviae and make available the first Nothophytophthora sp. genome.</title>
        <authorList>
            <person name="Studholme D.J."/>
            <person name="Sanfuentes E."/>
            <person name="Panda P."/>
            <person name="Hill R."/>
            <person name="Sambles C."/>
            <person name="Grant M."/>
            <person name="Williams N.M."/>
            <person name="Mcdougal R.L."/>
        </authorList>
    </citation>
    <scope>NUCLEOTIDE SEQUENCE [LARGE SCALE GENOMIC DNA]</scope>
    <source>
        <strain evidence="2">Chile6</strain>
        <strain evidence="1">Chile7</strain>
    </source>
</reference>
<comment type="caution">
    <text evidence="2">The sequence shown here is derived from an EMBL/GenBank/DDBJ whole genome shotgun (WGS) entry which is preliminary data.</text>
</comment>
<evidence type="ECO:0000313" key="3">
    <source>
        <dbReference type="Proteomes" id="UP000277300"/>
    </source>
</evidence>
<name>A0A3F2S3Y5_9STRA</name>
<evidence type="ECO:0000313" key="4">
    <source>
        <dbReference type="Proteomes" id="UP000284657"/>
    </source>
</evidence>
<dbReference type="AlphaFoldDB" id="A0A3F2S3Y5"/>